<evidence type="ECO:0000313" key="3">
    <source>
        <dbReference type="Proteomes" id="UP001060039"/>
    </source>
</evidence>
<name>A0ABY5FXT8_9MICO</name>
<accession>A0ABY5FXT8</accession>
<dbReference type="RefSeq" id="WP_255160264.1">
    <property type="nucleotide sequence ID" value="NZ_CP101497.1"/>
</dbReference>
<reference evidence="2" key="1">
    <citation type="submission" date="2022-07" db="EMBL/GenBank/DDBJ databases">
        <title>Taxonomic analysis of Microcella humidisoli nov. sp., isolated from riverside soil.</title>
        <authorList>
            <person name="Molina K.M."/>
            <person name="Kim S.B."/>
        </authorList>
    </citation>
    <scope>NUCLEOTIDE SEQUENCE</scope>
    <source>
        <strain evidence="2">MMS21-STM10</strain>
    </source>
</reference>
<dbReference type="Pfam" id="PF04480">
    <property type="entry name" value="DUF559"/>
    <property type="match status" value="1"/>
</dbReference>
<proteinExistence type="predicted"/>
<dbReference type="PANTHER" id="PTHR38590">
    <property type="entry name" value="BLL0828 PROTEIN"/>
    <property type="match status" value="1"/>
</dbReference>
<evidence type="ECO:0000259" key="1">
    <source>
        <dbReference type="Pfam" id="PF04480"/>
    </source>
</evidence>
<keyword evidence="2" id="KW-0540">Nuclease</keyword>
<dbReference type="InterPro" id="IPR011335">
    <property type="entry name" value="Restrct_endonuc-II-like"/>
</dbReference>
<keyword evidence="2" id="KW-0255">Endonuclease</keyword>
<keyword evidence="3" id="KW-1185">Reference proteome</keyword>
<protein>
    <submittedName>
        <fullName evidence="2">Endonuclease domain-containing protein</fullName>
    </submittedName>
</protein>
<dbReference type="Gene3D" id="3.40.960.10">
    <property type="entry name" value="VSR Endonuclease"/>
    <property type="match status" value="1"/>
</dbReference>
<feature type="domain" description="DUF559" evidence="1">
    <location>
        <begin position="37"/>
        <end position="111"/>
    </location>
</feature>
<dbReference type="Proteomes" id="UP001060039">
    <property type="component" value="Chromosome"/>
</dbReference>
<dbReference type="InterPro" id="IPR007569">
    <property type="entry name" value="DUF559"/>
</dbReference>
<gene>
    <name evidence="2" type="ORF">NNL39_03195</name>
</gene>
<keyword evidence="2" id="KW-0378">Hydrolase</keyword>
<organism evidence="2 3">
    <name type="scientific">Microcella humidisoli</name>
    <dbReference type="NCBI Taxonomy" id="2963406"/>
    <lineage>
        <taxon>Bacteria</taxon>
        <taxon>Bacillati</taxon>
        <taxon>Actinomycetota</taxon>
        <taxon>Actinomycetes</taxon>
        <taxon>Micrococcales</taxon>
        <taxon>Microbacteriaceae</taxon>
        <taxon>Microcella</taxon>
    </lineage>
</organism>
<dbReference type="EMBL" id="CP101497">
    <property type="protein sequence ID" value="UTT63132.1"/>
    <property type="molecule type" value="Genomic_DNA"/>
</dbReference>
<sequence>MTAELELAQRHAATGVIGLCESGIETLFWLRLPALRRRIRRQVLIPGVGRVDFLIGSRLVVEVDGREHHTSPDAFERDRARDAHLARLGYRVVRFSYRQIMHEWGTVAVTVSLLVAQGEHRARRGMPLASAK</sequence>
<evidence type="ECO:0000313" key="2">
    <source>
        <dbReference type="EMBL" id="UTT63132.1"/>
    </source>
</evidence>
<dbReference type="PANTHER" id="PTHR38590:SF1">
    <property type="entry name" value="BLL0828 PROTEIN"/>
    <property type="match status" value="1"/>
</dbReference>
<dbReference type="GO" id="GO:0004519">
    <property type="term" value="F:endonuclease activity"/>
    <property type="evidence" value="ECO:0007669"/>
    <property type="project" value="UniProtKB-KW"/>
</dbReference>
<dbReference type="InterPro" id="IPR047216">
    <property type="entry name" value="Endonuclease_DUF559_bact"/>
</dbReference>
<dbReference type="SUPFAM" id="SSF52980">
    <property type="entry name" value="Restriction endonuclease-like"/>
    <property type="match status" value="1"/>
</dbReference>